<comment type="caution">
    <text evidence="4">The sequence shown here is derived from an EMBL/GenBank/DDBJ whole genome shotgun (WGS) entry which is preliminary data.</text>
</comment>
<evidence type="ECO:0000256" key="1">
    <source>
        <dbReference type="PROSITE-ProRule" id="PRU00244"/>
    </source>
</evidence>
<feature type="transmembrane region" description="Helical" evidence="1">
    <location>
        <begin position="6"/>
        <end position="30"/>
    </location>
</feature>
<sequence length="315" mass="32483">MTDHFAYGLITPVLAFLLSCTGCAVGLSCTSRSRAAGGFSRVAWLSLGALAIGGTGIWVMHFVAMLGFAPQGVTIRYDIPLTLLSAGVAIVVVGIGLFVNQIGGQRLPGMVIGGFLTGSGVATMHYMGMAAMEMNATMTFDGMYVIASVVIAIVAATAALWCTTHIRGAVATIIATIVMGIAVTGMHYTGMMGVRLTGGTDAIPSGVSTGELLVPLVMAVSVVTLLLVLVVGLWPTEAELRAQAEFEQRLRESQEREYARSVHAPTLAATTEALRAGHSSLTGAQSGFGGGAAGSQPPSGPADPSKLRPRSMQVR</sequence>
<evidence type="ECO:0000259" key="3">
    <source>
        <dbReference type="PROSITE" id="PS50924"/>
    </source>
</evidence>
<evidence type="ECO:0000256" key="2">
    <source>
        <dbReference type="SAM" id="MobiDB-lite"/>
    </source>
</evidence>
<protein>
    <recommendedName>
        <fullName evidence="3">MHYT domain-containing protein</fullName>
    </recommendedName>
</protein>
<reference evidence="4 5" key="1">
    <citation type="submission" date="2020-10" db="EMBL/GenBank/DDBJ databases">
        <title>Myceligenerans pegani sp. nov., an endophytic actinomycete isolated from Peganum harmala L. in Xinjiang, China.</title>
        <authorList>
            <person name="Xin L."/>
        </authorList>
    </citation>
    <scope>NUCLEOTIDE SEQUENCE [LARGE SCALE GENOMIC DNA]</scope>
    <source>
        <strain evidence="4 5">TRM65318</strain>
    </source>
</reference>
<dbReference type="InterPro" id="IPR005330">
    <property type="entry name" value="MHYT_dom"/>
</dbReference>
<dbReference type="PROSITE" id="PS50924">
    <property type="entry name" value="MHYT"/>
    <property type="match status" value="1"/>
</dbReference>
<dbReference type="Pfam" id="PF03707">
    <property type="entry name" value="MHYT"/>
    <property type="match status" value="3"/>
</dbReference>
<gene>
    <name evidence="4" type="ORF">IHE71_05865</name>
</gene>
<feature type="transmembrane region" description="Helical" evidence="1">
    <location>
        <begin position="169"/>
        <end position="192"/>
    </location>
</feature>
<keyword evidence="1" id="KW-1133">Transmembrane helix</keyword>
<feature type="transmembrane region" description="Helical" evidence="1">
    <location>
        <begin position="81"/>
        <end position="99"/>
    </location>
</feature>
<proteinExistence type="predicted"/>
<dbReference type="EMBL" id="JADAQT010000058">
    <property type="protein sequence ID" value="MBE1875236.1"/>
    <property type="molecule type" value="Genomic_DNA"/>
</dbReference>
<dbReference type="Proteomes" id="UP000625527">
    <property type="component" value="Unassembled WGS sequence"/>
</dbReference>
<keyword evidence="1" id="KW-0812">Transmembrane</keyword>
<feature type="transmembrane region" description="Helical" evidence="1">
    <location>
        <begin position="42"/>
        <end position="69"/>
    </location>
</feature>
<dbReference type="PANTHER" id="PTHR35152">
    <property type="entry name" value="DOMAIN SIGNALLING PROTEIN, PUTATIVE (AFU_ORTHOLOGUE AFUA_5G11310)-RELATED"/>
    <property type="match status" value="1"/>
</dbReference>
<accession>A0ABR9MV25</accession>
<keyword evidence="1" id="KW-0472">Membrane</keyword>
<evidence type="ECO:0000313" key="5">
    <source>
        <dbReference type="Proteomes" id="UP000625527"/>
    </source>
</evidence>
<feature type="transmembrane region" description="Helical" evidence="1">
    <location>
        <begin position="143"/>
        <end position="162"/>
    </location>
</feature>
<evidence type="ECO:0000313" key="4">
    <source>
        <dbReference type="EMBL" id="MBE1875236.1"/>
    </source>
</evidence>
<keyword evidence="5" id="KW-1185">Reference proteome</keyword>
<feature type="region of interest" description="Disordered" evidence="2">
    <location>
        <begin position="278"/>
        <end position="315"/>
    </location>
</feature>
<feature type="domain" description="MHYT" evidence="3">
    <location>
        <begin position="7"/>
        <end position="197"/>
    </location>
</feature>
<name>A0ABR9MV25_9MICO</name>
<dbReference type="PANTHER" id="PTHR35152:SF1">
    <property type="entry name" value="DOMAIN SIGNALLING PROTEIN, PUTATIVE (AFU_ORTHOLOGUE AFUA_5G11310)-RELATED"/>
    <property type="match status" value="1"/>
</dbReference>
<feature type="transmembrane region" description="Helical" evidence="1">
    <location>
        <begin position="111"/>
        <end position="131"/>
    </location>
</feature>
<organism evidence="4 5">
    <name type="scientific">Myceligenerans pegani</name>
    <dbReference type="NCBI Taxonomy" id="2776917"/>
    <lineage>
        <taxon>Bacteria</taxon>
        <taxon>Bacillati</taxon>
        <taxon>Actinomycetota</taxon>
        <taxon>Actinomycetes</taxon>
        <taxon>Micrococcales</taxon>
        <taxon>Promicromonosporaceae</taxon>
        <taxon>Myceligenerans</taxon>
    </lineage>
</organism>
<feature type="transmembrane region" description="Helical" evidence="1">
    <location>
        <begin position="212"/>
        <end position="234"/>
    </location>
</feature>